<dbReference type="InterPro" id="IPR011989">
    <property type="entry name" value="ARM-like"/>
</dbReference>
<evidence type="ECO:0000313" key="2">
    <source>
        <dbReference type="Proteomes" id="UP000789396"/>
    </source>
</evidence>
<evidence type="ECO:0000313" key="1">
    <source>
        <dbReference type="EMBL" id="CAG8814186.1"/>
    </source>
</evidence>
<gene>
    <name evidence="1" type="ORF">RFULGI_LOCUS19078</name>
</gene>
<dbReference type="SUPFAM" id="SSF48371">
    <property type="entry name" value="ARM repeat"/>
    <property type="match status" value="1"/>
</dbReference>
<feature type="non-terminal residue" evidence="1">
    <location>
        <position position="78"/>
    </location>
</feature>
<dbReference type="Pfam" id="PF03224">
    <property type="entry name" value="V-ATPase_H_N"/>
    <property type="match status" value="1"/>
</dbReference>
<dbReference type="OrthoDB" id="10263554at2759"/>
<dbReference type="InterPro" id="IPR004908">
    <property type="entry name" value="ATPase_V1-cplx_hsu"/>
</dbReference>
<reference evidence="1" key="1">
    <citation type="submission" date="2021-06" db="EMBL/GenBank/DDBJ databases">
        <authorList>
            <person name="Kallberg Y."/>
            <person name="Tangrot J."/>
            <person name="Rosling A."/>
        </authorList>
    </citation>
    <scope>NUCLEOTIDE SEQUENCE</scope>
    <source>
        <strain evidence="1">IN212</strain>
    </source>
</reference>
<keyword evidence="2" id="KW-1185">Reference proteome</keyword>
<accession>A0A9N9K6H8</accession>
<dbReference type="EMBL" id="CAJVPZ010089506">
    <property type="protein sequence ID" value="CAG8814186.1"/>
    <property type="molecule type" value="Genomic_DNA"/>
</dbReference>
<organism evidence="1 2">
    <name type="scientific">Racocetra fulgida</name>
    <dbReference type="NCBI Taxonomy" id="60492"/>
    <lineage>
        <taxon>Eukaryota</taxon>
        <taxon>Fungi</taxon>
        <taxon>Fungi incertae sedis</taxon>
        <taxon>Mucoromycota</taxon>
        <taxon>Glomeromycotina</taxon>
        <taxon>Glomeromycetes</taxon>
        <taxon>Diversisporales</taxon>
        <taxon>Gigasporaceae</taxon>
        <taxon>Racocetra</taxon>
    </lineage>
</organism>
<dbReference type="Proteomes" id="UP000789396">
    <property type="component" value="Unassembled WGS sequence"/>
</dbReference>
<dbReference type="GO" id="GO:0000221">
    <property type="term" value="C:vacuolar proton-transporting V-type ATPase, V1 domain"/>
    <property type="evidence" value="ECO:0007669"/>
    <property type="project" value="InterPro"/>
</dbReference>
<dbReference type="AlphaFoldDB" id="A0A9N9K6H8"/>
<dbReference type="PANTHER" id="PTHR10698:SF0">
    <property type="entry name" value="V-TYPE PROTON ATPASE SUBUNIT H"/>
    <property type="match status" value="1"/>
</dbReference>
<dbReference type="PANTHER" id="PTHR10698">
    <property type="entry name" value="V-TYPE PROTON ATPASE SUBUNIT H"/>
    <property type="match status" value="1"/>
</dbReference>
<proteinExistence type="predicted"/>
<dbReference type="InterPro" id="IPR016024">
    <property type="entry name" value="ARM-type_fold"/>
</dbReference>
<sequence length="78" mass="8828">NLVEKAPEANLPAMLVAKLLNFCENLSVRKWSDSEIVEDIEFLKAQLQENFQSLTDNMVLAVAAHDLGQYVKYYPDGK</sequence>
<dbReference type="Gene3D" id="1.25.10.10">
    <property type="entry name" value="Leucine-rich Repeat Variant"/>
    <property type="match status" value="1"/>
</dbReference>
<dbReference type="GO" id="GO:0046961">
    <property type="term" value="F:proton-transporting ATPase activity, rotational mechanism"/>
    <property type="evidence" value="ECO:0007669"/>
    <property type="project" value="InterPro"/>
</dbReference>
<feature type="non-terminal residue" evidence="1">
    <location>
        <position position="1"/>
    </location>
</feature>
<protein>
    <submittedName>
        <fullName evidence="1">4122_t:CDS:1</fullName>
    </submittedName>
</protein>
<name>A0A9N9K6H8_9GLOM</name>
<comment type="caution">
    <text evidence="1">The sequence shown here is derived from an EMBL/GenBank/DDBJ whole genome shotgun (WGS) entry which is preliminary data.</text>
</comment>
<dbReference type="GO" id="GO:0000329">
    <property type="term" value="C:fungal-type vacuole membrane"/>
    <property type="evidence" value="ECO:0007669"/>
    <property type="project" value="TreeGrafter"/>
</dbReference>